<accession>A0A5C5XNJ8</accession>
<name>A0A5C5XNJ8_9PLAN</name>
<evidence type="ECO:0000313" key="2">
    <source>
        <dbReference type="Proteomes" id="UP000316095"/>
    </source>
</evidence>
<sequence length="35" mass="4104">MFSYENALNYMFSKNQDQIEILDTMPGTGPPFFQK</sequence>
<comment type="caution">
    <text evidence="1">The sequence shown here is derived from an EMBL/GenBank/DDBJ whole genome shotgun (WGS) entry which is preliminary data.</text>
</comment>
<protein>
    <submittedName>
        <fullName evidence="1">Uncharacterized protein</fullName>
    </submittedName>
</protein>
<keyword evidence="2" id="KW-1185">Reference proteome</keyword>
<dbReference type="EMBL" id="SJPG01000001">
    <property type="protein sequence ID" value="TWT64530.1"/>
    <property type="molecule type" value="Genomic_DNA"/>
</dbReference>
<gene>
    <name evidence="1" type="ORF">Pan54_52940</name>
</gene>
<evidence type="ECO:0000313" key="1">
    <source>
        <dbReference type="EMBL" id="TWT64530.1"/>
    </source>
</evidence>
<reference evidence="1 2" key="1">
    <citation type="submission" date="2019-02" db="EMBL/GenBank/DDBJ databases">
        <title>Deep-cultivation of Planctomycetes and their phenomic and genomic characterization uncovers novel biology.</title>
        <authorList>
            <person name="Wiegand S."/>
            <person name="Jogler M."/>
            <person name="Boedeker C."/>
            <person name="Pinto D."/>
            <person name="Vollmers J."/>
            <person name="Rivas-Marin E."/>
            <person name="Kohn T."/>
            <person name="Peeters S.H."/>
            <person name="Heuer A."/>
            <person name="Rast P."/>
            <person name="Oberbeckmann S."/>
            <person name="Bunk B."/>
            <person name="Jeske O."/>
            <person name="Meyerdierks A."/>
            <person name="Storesund J.E."/>
            <person name="Kallscheuer N."/>
            <person name="Luecker S."/>
            <person name="Lage O.M."/>
            <person name="Pohl T."/>
            <person name="Merkel B.J."/>
            <person name="Hornburger P."/>
            <person name="Mueller R.-W."/>
            <person name="Bruemmer F."/>
            <person name="Labrenz M."/>
            <person name="Spormann A.M."/>
            <person name="Op Den Camp H."/>
            <person name="Overmann J."/>
            <person name="Amann R."/>
            <person name="Jetten M.S.M."/>
            <person name="Mascher T."/>
            <person name="Medema M.H."/>
            <person name="Devos D.P."/>
            <person name="Kaster A.-K."/>
            <person name="Ovreas L."/>
            <person name="Rohde M."/>
            <person name="Galperin M.Y."/>
            <person name="Jogler C."/>
        </authorList>
    </citation>
    <scope>NUCLEOTIDE SEQUENCE [LARGE SCALE GENOMIC DNA]</scope>
    <source>
        <strain evidence="1 2">Pan54</strain>
    </source>
</reference>
<proteinExistence type="predicted"/>
<dbReference type="Proteomes" id="UP000316095">
    <property type="component" value="Unassembled WGS sequence"/>
</dbReference>
<dbReference type="AlphaFoldDB" id="A0A5C5XNJ8"/>
<organism evidence="1 2">
    <name type="scientific">Rubinisphaera italica</name>
    <dbReference type="NCBI Taxonomy" id="2527969"/>
    <lineage>
        <taxon>Bacteria</taxon>
        <taxon>Pseudomonadati</taxon>
        <taxon>Planctomycetota</taxon>
        <taxon>Planctomycetia</taxon>
        <taxon>Planctomycetales</taxon>
        <taxon>Planctomycetaceae</taxon>
        <taxon>Rubinisphaera</taxon>
    </lineage>
</organism>